<dbReference type="InterPro" id="IPR007492">
    <property type="entry name" value="LytTR_DNA-bd_dom"/>
</dbReference>
<reference evidence="3 4" key="1">
    <citation type="submission" date="2024-05" db="EMBL/GenBank/DDBJ databases">
        <authorList>
            <person name="Haq I."/>
            <person name="Ullah Z."/>
            <person name="Ahmad R."/>
            <person name="Li M."/>
            <person name="Tong Y."/>
        </authorList>
    </citation>
    <scope>NUCLEOTIDE SEQUENCE [LARGE SCALE GENOMIC DNA]</scope>
    <source>
        <strain evidence="3 4">16A2E</strain>
    </source>
</reference>
<keyword evidence="3" id="KW-0238">DNA-binding</keyword>
<dbReference type="PROSITE" id="PS50930">
    <property type="entry name" value="HTH_LYTTR"/>
    <property type="match status" value="1"/>
</dbReference>
<accession>A0ABU9XKP0</accession>
<feature type="domain" description="HTH LytTR-type" evidence="2">
    <location>
        <begin position="239"/>
        <end position="345"/>
    </location>
</feature>
<dbReference type="PIRSF" id="PIRSF036612">
    <property type="entry name" value="ABC_ATP_LytTR"/>
    <property type="match status" value="1"/>
</dbReference>
<dbReference type="SUPFAM" id="SSF52540">
    <property type="entry name" value="P-loop containing nucleoside triphosphate hydrolases"/>
    <property type="match status" value="1"/>
</dbReference>
<evidence type="ECO:0000259" key="2">
    <source>
        <dbReference type="PROSITE" id="PS50930"/>
    </source>
</evidence>
<dbReference type="InterPro" id="IPR027417">
    <property type="entry name" value="P-loop_NTPase"/>
</dbReference>
<dbReference type="InterPro" id="IPR003439">
    <property type="entry name" value="ABC_transporter-like_ATP-bd"/>
</dbReference>
<dbReference type="PANTHER" id="PTHR43038:SF3">
    <property type="entry name" value="ABC TRANSPORTER G FAMILY MEMBER 20 ISOFORM X1"/>
    <property type="match status" value="1"/>
</dbReference>
<feature type="domain" description="ABC transporter" evidence="1">
    <location>
        <begin position="4"/>
        <end position="228"/>
    </location>
</feature>
<dbReference type="Gene3D" id="2.40.50.1020">
    <property type="entry name" value="LytTr DNA-binding domain"/>
    <property type="match status" value="1"/>
</dbReference>
<dbReference type="Gene3D" id="3.40.50.300">
    <property type="entry name" value="P-loop containing nucleotide triphosphate hydrolases"/>
    <property type="match status" value="1"/>
</dbReference>
<dbReference type="Pfam" id="PF04397">
    <property type="entry name" value="LytTR"/>
    <property type="match status" value="1"/>
</dbReference>
<sequence>MNVLSIRDLEKHEKDVLLFSAFHFDLASSEVAAIHSSLNIRVALLNMLLGKVPISNGSILVSGENITQHKRLHEKQIGICFFDQGLYDRLTVMDHIKFFKQLYASELDMDQVLQLTQLGTLRSKKVNKLTYSEKRRVHFAQLLLKNPTLFIFEEPDLNVDVETKRVFLNILEYLKREQKGVLVLTGIMESAITIADSVYRLNEDGIHKIEMEDEKENESEPKVVEQEEAIPTAFNFNKVPTKVNEKIILFDPPEIDYIESNDGQSHVYIKGESFPSVFTLNELEDRLKPYGFFRCHRSYIVNLQKVREVITWTRNSYSLVLDDKPKSTIPLSKTKMTQLKEMLGLK</sequence>
<dbReference type="Pfam" id="PF00005">
    <property type="entry name" value="ABC_tran"/>
    <property type="match status" value="1"/>
</dbReference>
<dbReference type="SMART" id="SM00850">
    <property type="entry name" value="LytTR"/>
    <property type="match status" value="1"/>
</dbReference>
<dbReference type="RefSeq" id="WP_345826350.1">
    <property type="nucleotide sequence ID" value="NZ_JBDIML010000007.1"/>
</dbReference>
<dbReference type="PANTHER" id="PTHR43038">
    <property type="entry name" value="ATP-BINDING CASSETTE, SUB-FAMILY H, MEMBER 1"/>
    <property type="match status" value="1"/>
</dbReference>
<evidence type="ECO:0000313" key="4">
    <source>
        <dbReference type="Proteomes" id="UP001444625"/>
    </source>
</evidence>
<dbReference type="Proteomes" id="UP001444625">
    <property type="component" value="Unassembled WGS sequence"/>
</dbReference>
<dbReference type="InterPro" id="IPR012046">
    <property type="entry name" value="LytTR_ABC"/>
</dbReference>
<comment type="caution">
    <text evidence="3">The sequence shown here is derived from an EMBL/GenBank/DDBJ whole genome shotgun (WGS) entry which is preliminary data.</text>
</comment>
<organism evidence="3 4">
    <name type="scientific">Ornithinibacillus xuwenensis</name>
    <dbReference type="NCBI Taxonomy" id="3144668"/>
    <lineage>
        <taxon>Bacteria</taxon>
        <taxon>Bacillati</taxon>
        <taxon>Bacillota</taxon>
        <taxon>Bacilli</taxon>
        <taxon>Bacillales</taxon>
        <taxon>Bacillaceae</taxon>
        <taxon>Ornithinibacillus</taxon>
    </lineage>
</organism>
<dbReference type="GO" id="GO:0003677">
    <property type="term" value="F:DNA binding"/>
    <property type="evidence" value="ECO:0007669"/>
    <property type="project" value="UniProtKB-KW"/>
</dbReference>
<evidence type="ECO:0000313" key="3">
    <source>
        <dbReference type="EMBL" id="MEN2768860.1"/>
    </source>
</evidence>
<keyword evidence="4" id="KW-1185">Reference proteome</keyword>
<dbReference type="PROSITE" id="PS50893">
    <property type="entry name" value="ABC_TRANSPORTER_2"/>
    <property type="match status" value="1"/>
</dbReference>
<gene>
    <name evidence="3" type="ORF">ABC228_16885</name>
</gene>
<dbReference type="EMBL" id="JBDIML010000007">
    <property type="protein sequence ID" value="MEN2768860.1"/>
    <property type="molecule type" value="Genomic_DNA"/>
</dbReference>
<protein>
    <submittedName>
        <fullName evidence="3">LytTR family transcriptional regulator DNA-binding domain-containing protein</fullName>
    </submittedName>
</protein>
<evidence type="ECO:0000259" key="1">
    <source>
        <dbReference type="PROSITE" id="PS50893"/>
    </source>
</evidence>
<proteinExistence type="predicted"/>
<name>A0ABU9XKP0_9BACI</name>